<dbReference type="Proteomes" id="UP000054477">
    <property type="component" value="Unassembled WGS sequence"/>
</dbReference>
<accession>A0A0C9WWI7</accession>
<reference evidence="1 2" key="1">
    <citation type="submission" date="2014-04" db="EMBL/GenBank/DDBJ databases">
        <authorList>
            <consortium name="DOE Joint Genome Institute"/>
            <person name="Kuo A."/>
            <person name="Kohler A."/>
            <person name="Nagy L.G."/>
            <person name="Floudas D."/>
            <person name="Copeland A."/>
            <person name="Barry K.W."/>
            <person name="Cichocki N."/>
            <person name="Veneault-Fourrey C."/>
            <person name="LaButti K."/>
            <person name="Lindquist E.A."/>
            <person name="Lipzen A."/>
            <person name="Lundell T."/>
            <person name="Morin E."/>
            <person name="Murat C."/>
            <person name="Sun H."/>
            <person name="Tunlid A."/>
            <person name="Henrissat B."/>
            <person name="Grigoriev I.V."/>
            <person name="Hibbett D.S."/>
            <person name="Martin F."/>
            <person name="Nordberg H.P."/>
            <person name="Cantor M.N."/>
            <person name="Hua S.X."/>
        </authorList>
    </citation>
    <scope>NUCLEOTIDE SEQUENCE [LARGE SCALE GENOMIC DNA]</scope>
    <source>
        <strain evidence="1 2">LaAM-08-1</strain>
    </source>
</reference>
<organism evidence="1 2">
    <name type="scientific">Laccaria amethystina LaAM-08-1</name>
    <dbReference type="NCBI Taxonomy" id="1095629"/>
    <lineage>
        <taxon>Eukaryota</taxon>
        <taxon>Fungi</taxon>
        <taxon>Dikarya</taxon>
        <taxon>Basidiomycota</taxon>
        <taxon>Agaricomycotina</taxon>
        <taxon>Agaricomycetes</taxon>
        <taxon>Agaricomycetidae</taxon>
        <taxon>Agaricales</taxon>
        <taxon>Agaricineae</taxon>
        <taxon>Hydnangiaceae</taxon>
        <taxon>Laccaria</taxon>
    </lineage>
</organism>
<dbReference type="HOGENOM" id="CLU_2671452_0_0_1"/>
<keyword evidence="2" id="KW-1185">Reference proteome</keyword>
<sequence length="75" mass="8786">MIMAVPASISLAVIRQYIGMRQCECWRRHVYFSWLLIRLVSSLKIPYESTQSEQVFTAVYRNLHSQGLHQPTMSK</sequence>
<proteinExistence type="predicted"/>
<dbReference type="AlphaFoldDB" id="A0A0C9WWI7"/>
<gene>
    <name evidence="1" type="ORF">K443DRAFT_442556</name>
</gene>
<reference evidence="2" key="2">
    <citation type="submission" date="2015-01" db="EMBL/GenBank/DDBJ databases">
        <title>Evolutionary Origins and Diversification of the Mycorrhizal Mutualists.</title>
        <authorList>
            <consortium name="DOE Joint Genome Institute"/>
            <consortium name="Mycorrhizal Genomics Consortium"/>
            <person name="Kohler A."/>
            <person name="Kuo A."/>
            <person name="Nagy L.G."/>
            <person name="Floudas D."/>
            <person name="Copeland A."/>
            <person name="Barry K.W."/>
            <person name="Cichocki N."/>
            <person name="Veneault-Fourrey C."/>
            <person name="LaButti K."/>
            <person name="Lindquist E.A."/>
            <person name="Lipzen A."/>
            <person name="Lundell T."/>
            <person name="Morin E."/>
            <person name="Murat C."/>
            <person name="Riley R."/>
            <person name="Ohm R."/>
            <person name="Sun H."/>
            <person name="Tunlid A."/>
            <person name="Henrissat B."/>
            <person name="Grigoriev I.V."/>
            <person name="Hibbett D.S."/>
            <person name="Martin F."/>
        </authorList>
    </citation>
    <scope>NUCLEOTIDE SEQUENCE [LARGE SCALE GENOMIC DNA]</scope>
    <source>
        <strain evidence="2">LaAM-08-1</strain>
    </source>
</reference>
<name>A0A0C9WWI7_9AGAR</name>
<evidence type="ECO:0000313" key="2">
    <source>
        <dbReference type="Proteomes" id="UP000054477"/>
    </source>
</evidence>
<dbReference type="EMBL" id="KN838574">
    <property type="protein sequence ID" value="KIK03995.1"/>
    <property type="molecule type" value="Genomic_DNA"/>
</dbReference>
<evidence type="ECO:0000313" key="1">
    <source>
        <dbReference type="EMBL" id="KIK03995.1"/>
    </source>
</evidence>
<protein>
    <submittedName>
        <fullName evidence="1">Unplaced genomic scaffold K443scaffold_39, whole genome shotgun sequence</fullName>
    </submittedName>
</protein>